<evidence type="ECO:0000313" key="2">
    <source>
        <dbReference type="Proteomes" id="UP000037505"/>
    </source>
</evidence>
<gene>
    <name evidence="1" type="ORF">ANOM_002620</name>
</gene>
<proteinExistence type="predicted"/>
<dbReference type="RefSeq" id="XP_015409853.1">
    <property type="nucleotide sequence ID" value="XM_015547877.1"/>
</dbReference>
<dbReference type="InterPro" id="IPR054208">
    <property type="entry name" value="DUF6914"/>
</dbReference>
<dbReference type="AlphaFoldDB" id="A0A0L1JB49"/>
<dbReference type="EMBL" id="JNOM01000042">
    <property type="protein sequence ID" value="KNG88930.1"/>
    <property type="molecule type" value="Genomic_DNA"/>
</dbReference>
<reference evidence="1 2" key="1">
    <citation type="submission" date="2014-06" db="EMBL/GenBank/DDBJ databases">
        <title>The Genome of the Aflatoxigenic Filamentous Fungus Aspergillus nomius.</title>
        <authorList>
            <person name="Moore M.G."/>
            <person name="Shannon B.M."/>
            <person name="Brian M.M."/>
        </authorList>
    </citation>
    <scope>NUCLEOTIDE SEQUENCE [LARGE SCALE GENOMIC DNA]</scope>
    <source>
        <strain evidence="1 2">NRRL 13137</strain>
    </source>
</reference>
<evidence type="ECO:0000313" key="1">
    <source>
        <dbReference type="EMBL" id="KNG88930.1"/>
    </source>
</evidence>
<dbReference type="GeneID" id="26804424"/>
<keyword evidence="2" id="KW-1185">Reference proteome</keyword>
<sequence length="189" mass="21632">MKSRRNKPRLLLALYARPKHPESYHYALLIAPKVTAAQSTNPLPATKYHVKNTIENINNRISQPWRFERVIVEDINLEPRLLVCVVIGKVSSLENAERVFGETPFYQVEDPDKEKALAFDCRSWVVDAVERLRKSDGVSSLLDWGMLERRAVEYVEGKKRMGRWNAGQDASAKRRIPIMDLITGAEIST</sequence>
<dbReference type="Proteomes" id="UP000037505">
    <property type="component" value="Unassembled WGS sequence"/>
</dbReference>
<organism evidence="1 2">
    <name type="scientific">Aspergillus nomiae NRRL (strain ATCC 15546 / NRRL 13137 / CBS 260.88 / M93)</name>
    <dbReference type="NCBI Taxonomy" id="1509407"/>
    <lineage>
        <taxon>Eukaryota</taxon>
        <taxon>Fungi</taxon>
        <taxon>Dikarya</taxon>
        <taxon>Ascomycota</taxon>
        <taxon>Pezizomycotina</taxon>
        <taxon>Eurotiomycetes</taxon>
        <taxon>Eurotiomycetidae</taxon>
        <taxon>Eurotiales</taxon>
        <taxon>Aspergillaceae</taxon>
        <taxon>Aspergillus</taxon>
        <taxon>Aspergillus subgen. Circumdati</taxon>
    </lineage>
</organism>
<comment type="caution">
    <text evidence="1">The sequence shown here is derived from an EMBL/GenBank/DDBJ whole genome shotgun (WGS) entry which is preliminary data.</text>
</comment>
<name>A0A0L1JB49_ASPN3</name>
<dbReference type="Pfam" id="PF21858">
    <property type="entry name" value="DUF6914"/>
    <property type="match status" value="1"/>
</dbReference>
<accession>A0A0L1JB49</accession>
<protein>
    <submittedName>
        <fullName evidence="1">Uncharacterized protein</fullName>
    </submittedName>
</protein>
<dbReference type="OrthoDB" id="2679825at2759"/>